<dbReference type="EMBL" id="MU970122">
    <property type="protein sequence ID" value="KAK9320605.1"/>
    <property type="molecule type" value="Genomic_DNA"/>
</dbReference>
<evidence type="ECO:0000313" key="1">
    <source>
        <dbReference type="EMBL" id="KAK9320605.1"/>
    </source>
</evidence>
<keyword evidence="2" id="KW-1185">Reference proteome</keyword>
<evidence type="ECO:0000313" key="2">
    <source>
        <dbReference type="Proteomes" id="UP001489719"/>
    </source>
</evidence>
<reference evidence="2" key="1">
    <citation type="journal article" date="2024" name="Front. Bioeng. Biotechnol.">
        <title>Genome-scale model development and genomic sequencing of the oleaginous clade Lipomyces.</title>
        <authorList>
            <person name="Czajka J.J."/>
            <person name="Han Y."/>
            <person name="Kim J."/>
            <person name="Mondo S.J."/>
            <person name="Hofstad B.A."/>
            <person name="Robles A."/>
            <person name="Haridas S."/>
            <person name="Riley R."/>
            <person name="LaButti K."/>
            <person name="Pangilinan J."/>
            <person name="Andreopoulos W."/>
            <person name="Lipzen A."/>
            <person name="Yan J."/>
            <person name="Wang M."/>
            <person name="Ng V."/>
            <person name="Grigoriev I.V."/>
            <person name="Spatafora J.W."/>
            <person name="Magnuson J.K."/>
            <person name="Baker S.E."/>
            <person name="Pomraning K.R."/>
        </authorList>
    </citation>
    <scope>NUCLEOTIDE SEQUENCE [LARGE SCALE GENOMIC DNA]</scope>
    <source>
        <strain evidence="2">CBS 10300</strain>
    </source>
</reference>
<dbReference type="Proteomes" id="UP001489719">
    <property type="component" value="Unassembled WGS sequence"/>
</dbReference>
<gene>
    <name evidence="1" type="ORF">V1517DRAFT_354352</name>
</gene>
<accession>A0ACC3TI15</accession>
<proteinExistence type="predicted"/>
<organism evidence="1 2">
    <name type="scientific">Lipomyces orientalis</name>
    <dbReference type="NCBI Taxonomy" id="1233043"/>
    <lineage>
        <taxon>Eukaryota</taxon>
        <taxon>Fungi</taxon>
        <taxon>Dikarya</taxon>
        <taxon>Ascomycota</taxon>
        <taxon>Saccharomycotina</taxon>
        <taxon>Lipomycetes</taxon>
        <taxon>Lipomycetales</taxon>
        <taxon>Lipomycetaceae</taxon>
        <taxon>Lipomyces</taxon>
    </lineage>
</organism>
<name>A0ACC3TI15_9ASCO</name>
<sequence length="324" mass="36478">MLDGYNILKYTGGQVSILYPGQVESLDKLYRYEKTHGKLAGPLEFFSTWKNYQAYEGFAGQETFSGPYAGLVTAFTRGSEYRERYGHLWDGDERVIVTARQFGQGFFGHNYSTNAAINIVPEVGQCPNSLMPICFAPVNTPVNIFDLEGSLPRLFKLFGNAAERMNSANPSRSLFRNVFTYDEWVVFNYILGMSYYYLAGPGSNSSLPVGHVLANATLALLEKGPTHHRNVDFGNSSAAWQISPQNGHTVFERLTCKRTAVYPAGIYVRKKYIDYTSVCQVPKEYPQYLDFFWNYDTTTELNYGKGFIPYAAELTDYLGNSASL</sequence>
<protein>
    <submittedName>
        <fullName evidence="1">Histidine phosphatase superfamily</fullName>
    </submittedName>
</protein>
<comment type="caution">
    <text evidence="1">The sequence shown here is derived from an EMBL/GenBank/DDBJ whole genome shotgun (WGS) entry which is preliminary data.</text>
</comment>